<dbReference type="EMBL" id="QZBM01000238">
    <property type="protein sequence ID" value="THZ18561.1"/>
    <property type="molecule type" value="Genomic_DNA"/>
</dbReference>
<feature type="region of interest" description="Disordered" evidence="1">
    <location>
        <begin position="1"/>
        <end position="21"/>
    </location>
</feature>
<evidence type="ECO:0000313" key="3">
    <source>
        <dbReference type="Proteomes" id="UP000308005"/>
    </source>
</evidence>
<accession>A0A4V4KJE4</accession>
<gene>
    <name evidence="2" type="ORF">D6C91_05470</name>
</gene>
<dbReference type="AlphaFoldDB" id="A0A4V4KJE4"/>
<comment type="caution">
    <text evidence="2">The sequence shown here is derived from an EMBL/GenBank/DDBJ whole genome shotgun (WGS) entry which is preliminary data.</text>
</comment>
<protein>
    <submittedName>
        <fullName evidence="2">Uncharacterized protein</fullName>
    </submittedName>
</protein>
<sequence>MATHGQGSEPTAPTDRPTVQNHSLLDTLLERRIDKRMTAYSNKFSAPGIISDLTDVDTDVLTQCICSELAIEAVPNSVWCYDGPQAQENKKSQLPASMLGYLQIEWAHLISHFDIPGSLKKLQTKFTRLWASSINPEPETCHRPRPDSRGKTKGKALLAFAISAVDNLLGRLITFNLNSKQLLLVELALAIQVYEYLSSRVPTVDPYLHDDTVLSEPITTTSPYDTVIDPTIATPHSNMDYFNSAASAVLRANNPMLAVPSEPVPSAKAARKLMSS</sequence>
<evidence type="ECO:0000313" key="2">
    <source>
        <dbReference type="EMBL" id="THZ18561.1"/>
    </source>
</evidence>
<dbReference type="Proteomes" id="UP000308005">
    <property type="component" value="Unassembled WGS sequence"/>
</dbReference>
<name>A0A4V4KJE4_AURPU</name>
<reference evidence="2 3" key="1">
    <citation type="submission" date="2018-10" db="EMBL/GenBank/DDBJ databases">
        <title>Fifty Aureobasidium pullulans genomes reveal a recombining polyextremotolerant generalist.</title>
        <authorList>
            <person name="Gostincar C."/>
            <person name="Turk M."/>
            <person name="Zajc J."/>
            <person name="Gunde-Cimerman N."/>
        </authorList>
    </citation>
    <scope>NUCLEOTIDE SEQUENCE [LARGE SCALE GENOMIC DNA]</scope>
    <source>
        <strain evidence="2 3">EXF-3863</strain>
    </source>
</reference>
<proteinExistence type="predicted"/>
<organism evidence="2 3">
    <name type="scientific">Aureobasidium pullulans</name>
    <name type="common">Black yeast</name>
    <name type="synonym">Pullularia pullulans</name>
    <dbReference type="NCBI Taxonomy" id="5580"/>
    <lineage>
        <taxon>Eukaryota</taxon>
        <taxon>Fungi</taxon>
        <taxon>Dikarya</taxon>
        <taxon>Ascomycota</taxon>
        <taxon>Pezizomycotina</taxon>
        <taxon>Dothideomycetes</taxon>
        <taxon>Dothideomycetidae</taxon>
        <taxon>Dothideales</taxon>
        <taxon>Saccotheciaceae</taxon>
        <taxon>Aureobasidium</taxon>
    </lineage>
</organism>
<evidence type="ECO:0000256" key="1">
    <source>
        <dbReference type="SAM" id="MobiDB-lite"/>
    </source>
</evidence>